<gene>
    <name evidence="1" type="ORF">GCM10010170_035020</name>
</gene>
<keyword evidence="2" id="KW-1185">Reference proteome</keyword>
<protein>
    <recommendedName>
        <fullName evidence="3">D-ribose pyranase</fullName>
    </recommendedName>
</protein>
<evidence type="ECO:0000313" key="2">
    <source>
        <dbReference type="Proteomes" id="UP001501444"/>
    </source>
</evidence>
<evidence type="ECO:0008006" key="3">
    <source>
        <dbReference type="Google" id="ProtNLM"/>
    </source>
</evidence>
<proteinExistence type="predicted"/>
<name>A0ABN3GAC0_9ACTN</name>
<sequence>MKVHELHARLGELIEQGHGDLLVIDNSGNDVCGAEPPWEPGDEGVMLDCHVDQELRRG</sequence>
<organism evidence="1 2">
    <name type="scientific">Dactylosporangium salmoneum</name>
    <dbReference type="NCBI Taxonomy" id="53361"/>
    <lineage>
        <taxon>Bacteria</taxon>
        <taxon>Bacillati</taxon>
        <taxon>Actinomycetota</taxon>
        <taxon>Actinomycetes</taxon>
        <taxon>Micromonosporales</taxon>
        <taxon>Micromonosporaceae</taxon>
        <taxon>Dactylosporangium</taxon>
    </lineage>
</organism>
<accession>A0ABN3GAC0</accession>
<evidence type="ECO:0000313" key="1">
    <source>
        <dbReference type="EMBL" id="GAA2347427.1"/>
    </source>
</evidence>
<dbReference type="EMBL" id="BAAARV010000025">
    <property type="protein sequence ID" value="GAA2347427.1"/>
    <property type="molecule type" value="Genomic_DNA"/>
</dbReference>
<comment type="caution">
    <text evidence="1">The sequence shown here is derived from an EMBL/GenBank/DDBJ whole genome shotgun (WGS) entry which is preliminary data.</text>
</comment>
<dbReference type="Proteomes" id="UP001501444">
    <property type="component" value="Unassembled WGS sequence"/>
</dbReference>
<reference evidence="1 2" key="1">
    <citation type="journal article" date="2019" name="Int. J. Syst. Evol. Microbiol.">
        <title>The Global Catalogue of Microorganisms (GCM) 10K type strain sequencing project: providing services to taxonomists for standard genome sequencing and annotation.</title>
        <authorList>
            <consortium name="The Broad Institute Genomics Platform"/>
            <consortium name="The Broad Institute Genome Sequencing Center for Infectious Disease"/>
            <person name="Wu L."/>
            <person name="Ma J."/>
        </authorList>
    </citation>
    <scope>NUCLEOTIDE SEQUENCE [LARGE SCALE GENOMIC DNA]</scope>
    <source>
        <strain evidence="1 2">JCM 3272</strain>
    </source>
</reference>